<keyword evidence="3" id="KW-1185">Reference proteome</keyword>
<dbReference type="CDD" id="cd12153">
    <property type="entry name" value="F1-ATPase_epsilon"/>
    <property type="match status" value="1"/>
</dbReference>
<dbReference type="GO" id="GO:0046933">
    <property type="term" value="F:proton-transporting ATP synthase activity, rotational mechanism"/>
    <property type="evidence" value="ECO:0007669"/>
    <property type="project" value="InterPro"/>
</dbReference>
<dbReference type="GO" id="GO:0042776">
    <property type="term" value="P:proton motive force-driven mitochondrial ATP synthesis"/>
    <property type="evidence" value="ECO:0007669"/>
    <property type="project" value="TreeGrafter"/>
</dbReference>
<dbReference type="STRING" id="6290.A0A0N4W545"/>
<dbReference type="Gene3D" id="1.10.1620.20">
    <property type="entry name" value="ATP synthase, F1 complex, epsilon subunit superfamily, mitochondrial"/>
    <property type="match status" value="1"/>
</dbReference>
<proteinExistence type="inferred from homology"/>
<dbReference type="InterPro" id="IPR006721">
    <property type="entry name" value="ATP_synth_F1_esu_mt"/>
</dbReference>
<name>A0A0N4W545_HAEPC</name>
<dbReference type="PANTHER" id="PTHR12448:SF0">
    <property type="entry name" value="ATP SYNTHASE SUBUNIT EPSILON, MITOCHONDRIAL"/>
    <property type="match status" value="1"/>
</dbReference>
<evidence type="ECO:0000313" key="2">
    <source>
        <dbReference type="EMBL" id="VDO24738.1"/>
    </source>
</evidence>
<evidence type="ECO:0000313" key="3">
    <source>
        <dbReference type="Proteomes" id="UP000268014"/>
    </source>
</evidence>
<accession>A0A0N4W545</accession>
<evidence type="ECO:0000313" key="4">
    <source>
        <dbReference type="WBParaSite" id="HPLM_0000505701-mRNA-1"/>
    </source>
</evidence>
<dbReference type="GO" id="GO:0045259">
    <property type="term" value="C:proton-transporting ATP synthase complex"/>
    <property type="evidence" value="ECO:0007669"/>
    <property type="project" value="InterPro"/>
</dbReference>
<dbReference type="PANTHER" id="PTHR12448">
    <property type="entry name" value="ATP SYNTHASE EPSILON CHAIN, MITOCHONDRIAL"/>
    <property type="match status" value="1"/>
</dbReference>
<reference evidence="2 3" key="2">
    <citation type="submission" date="2018-11" db="EMBL/GenBank/DDBJ databases">
        <authorList>
            <consortium name="Pathogen Informatics"/>
        </authorList>
    </citation>
    <scope>NUCLEOTIDE SEQUENCE [LARGE SCALE GENOMIC DNA]</scope>
    <source>
        <strain evidence="2 3">MHpl1</strain>
    </source>
</reference>
<dbReference type="GO" id="GO:0005743">
    <property type="term" value="C:mitochondrial inner membrane"/>
    <property type="evidence" value="ECO:0007669"/>
    <property type="project" value="InterPro"/>
</dbReference>
<organism evidence="4">
    <name type="scientific">Haemonchus placei</name>
    <name type="common">Barber's pole worm</name>
    <dbReference type="NCBI Taxonomy" id="6290"/>
    <lineage>
        <taxon>Eukaryota</taxon>
        <taxon>Metazoa</taxon>
        <taxon>Ecdysozoa</taxon>
        <taxon>Nematoda</taxon>
        <taxon>Chromadorea</taxon>
        <taxon>Rhabditida</taxon>
        <taxon>Rhabditina</taxon>
        <taxon>Rhabditomorpha</taxon>
        <taxon>Strongyloidea</taxon>
        <taxon>Trichostrongylidae</taxon>
        <taxon>Haemonchus</taxon>
    </lineage>
</organism>
<dbReference type="InterPro" id="IPR036742">
    <property type="entry name" value="ATP_synth_F1_esu_sf_mt"/>
</dbReference>
<dbReference type="OMA" id="IAVWQNG"/>
<dbReference type="WBParaSite" id="HPLM_0000505701-mRNA-1">
    <property type="protein sequence ID" value="HPLM_0000505701-mRNA-1"/>
    <property type="gene ID" value="HPLM_0000505701"/>
</dbReference>
<dbReference type="AlphaFoldDB" id="A0A0N4W545"/>
<protein>
    <submittedName>
        <fullName evidence="4">ATP synthase subunit epsilon, mitochondrial</fullName>
    </submittedName>
</protein>
<reference evidence="4" key="1">
    <citation type="submission" date="2016-04" db="UniProtKB">
        <authorList>
            <consortium name="WormBaseParasite"/>
        </authorList>
    </citation>
    <scope>IDENTIFICATION</scope>
</reference>
<dbReference type="Pfam" id="PF04627">
    <property type="entry name" value="ATP-synt_Eps"/>
    <property type="match status" value="1"/>
</dbReference>
<dbReference type="OrthoDB" id="269124at2759"/>
<dbReference type="EMBL" id="UZAF01016284">
    <property type="protein sequence ID" value="VDO24738.1"/>
    <property type="molecule type" value="Genomic_DNA"/>
</dbReference>
<sequence>MVAWREAGITYVRYSQIAAQVTRQCTKKVAETAEKGRKYSREPTLKIAVWQNGKPIETKQEQGNK</sequence>
<comment type="similarity">
    <text evidence="1">Belongs to the eukaryotic ATPase epsilon family.</text>
</comment>
<dbReference type="Proteomes" id="UP000268014">
    <property type="component" value="Unassembled WGS sequence"/>
</dbReference>
<dbReference type="SUPFAM" id="SSF48690">
    <property type="entry name" value="Epsilon subunit of mitochondrial F1F0-ATP synthase"/>
    <property type="match status" value="1"/>
</dbReference>
<gene>
    <name evidence="2" type="ORF">HPLM_LOCUS5049</name>
</gene>
<evidence type="ECO:0000256" key="1">
    <source>
        <dbReference type="ARBA" id="ARBA00009502"/>
    </source>
</evidence>